<dbReference type="AlphaFoldDB" id="A0A0L0VTY8"/>
<reference evidence="4" key="1">
    <citation type="submission" date="2014-03" db="EMBL/GenBank/DDBJ databases">
        <title>The Genome Sequence of Puccinia striiformis f. sp. tritici PST-78.</title>
        <authorList>
            <consortium name="The Broad Institute Genome Sequencing Platform"/>
            <person name="Cuomo C."/>
            <person name="Hulbert S."/>
            <person name="Chen X."/>
            <person name="Walker B."/>
            <person name="Young S.K."/>
            <person name="Zeng Q."/>
            <person name="Gargeya S."/>
            <person name="Fitzgerald M."/>
            <person name="Haas B."/>
            <person name="Abouelleil A."/>
            <person name="Alvarado L."/>
            <person name="Arachchi H.M."/>
            <person name="Berlin A.M."/>
            <person name="Chapman S.B."/>
            <person name="Goldberg J."/>
            <person name="Griggs A."/>
            <person name="Gujja S."/>
            <person name="Hansen M."/>
            <person name="Howarth C."/>
            <person name="Imamovic A."/>
            <person name="Larimer J."/>
            <person name="McCowan C."/>
            <person name="Montmayeur A."/>
            <person name="Murphy C."/>
            <person name="Neiman D."/>
            <person name="Pearson M."/>
            <person name="Priest M."/>
            <person name="Roberts A."/>
            <person name="Saif S."/>
            <person name="Shea T."/>
            <person name="Sisk P."/>
            <person name="Sykes S."/>
            <person name="Wortman J."/>
            <person name="Nusbaum C."/>
            <person name="Birren B."/>
        </authorList>
    </citation>
    <scope>NUCLEOTIDE SEQUENCE [LARGE SCALE GENOMIC DNA]</scope>
    <source>
        <strain evidence="4">race PST-78</strain>
    </source>
</reference>
<protein>
    <submittedName>
        <fullName evidence="3">Uncharacterized protein</fullName>
    </submittedName>
</protein>
<proteinExistence type="predicted"/>
<evidence type="ECO:0000256" key="2">
    <source>
        <dbReference type="SAM" id="SignalP"/>
    </source>
</evidence>
<comment type="caution">
    <text evidence="3">The sequence shown here is derived from an EMBL/GenBank/DDBJ whole genome shotgun (WGS) entry which is preliminary data.</text>
</comment>
<gene>
    <name evidence="3" type="ORF">PSTG_04033</name>
</gene>
<evidence type="ECO:0000256" key="1">
    <source>
        <dbReference type="SAM" id="MobiDB-lite"/>
    </source>
</evidence>
<evidence type="ECO:0000313" key="3">
    <source>
        <dbReference type="EMBL" id="KNF02748.1"/>
    </source>
</evidence>
<feature type="compositionally biased region" description="Low complexity" evidence="1">
    <location>
        <begin position="79"/>
        <end position="89"/>
    </location>
</feature>
<feature type="chain" id="PRO_5005550603" evidence="2">
    <location>
        <begin position="18"/>
        <end position="645"/>
    </location>
</feature>
<name>A0A0L0VTY8_9BASI</name>
<dbReference type="EMBL" id="AJIL01000021">
    <property type="protein sequence ID" value="KNF02748.1"/>
    <property type="molecule type" value="Genomic_DNA"/>
</dbReference>
<evidence type="ECO:0000313" key="4">
    <source>
        <dbReference type="Proteomes" id="UP000054564"/>
    </source>
</evidence>
<dbReference type="OrthoDB" id="2497674at2759"/>
<keyword evidence="4" id="KW-1185">Reference proteome</keyword>
<feature type="signal peptide" evidence="2">
    <location>
        <begin position="1"/>
        <end position="17"/>
    </location>
</feature>
<organism evidence="3 4">
    <name type="scientific">Puccinia striiformis f. sp. tritici PST-78</name>
    <dbReference type="NCBI Taxonomy" id="1165861"/>
    <lineage>
        <taxon>Eukaryota</taxon>
        <taxon>Fungi</taxon>
        <taxon>Dikarya</taxon>
        <taxon>Basidiomycota</taxon>
        <taxon>Pucciniomycotina</taxon>
        <taxon>Pucciniomycetes</taxon>
        <taxon>Pucciniales</taxon>
        <taxon>Pucciniaceae</taxon>
        <taxon>Puccinia</taxon>
    </lineage>
</organism>
<keyword evidence="2" id="KW-0732">Signal</keyword>
<dbReference type="Proteomes" id="UP000054564">
    <property type="component" value="Unassembled WGS sequence"/>
</dbReference>
<sequence>MNFCMIFFTCCLSLQEGLFITRSGTVKAFGDLKFEELSIHLNSAPKISSTPAAFLDDNLSVALSHLDMTGSRKRRRPSEILLEDGSSSSSREELGHSMEGPFARRKKKNEPLIITGAERLVWECSTKYSKAIRDWRDQFLQLRQLSARQKVIFDQRIKDASRCLRTLFEHRAYELRGNHYPYQFEKNGELLPTDLSRIIDGKWQEDSLRAVADISKTWKDFNPNHRLSDEATRLIKRGSDLIIDCFSDMEGLGVVTKERLSHFLNVNDRGELISTYVVSSYPAFSLDTVYLNFNTRLSLQESLATSRMAALVDATTALKESTWERIEFTYLADRITKFLSFTKPEDEFVSVKDWFLEVASPDRNPRPQATELEAFLEFLITHIASQSEIRMRNKTSKLIGFKILYDILNFTMHYHSSLISTKFWKGIKSSILFQRIRTFEESVGLVSSVLYSVHVLRGALLPTTLSEAGSHLFTNLLDKTNQLVDSNQNRQVSSFAKFDASIDQHILDEESLSIVDRFAKLFEKTIQSSVVKLVEVTNRSSRKEPISNSLKKKSTDDLLKNAIEKSKDQYTRYYIQLQILQKTQRSTHPEICSFFTTFPGWALRSFREGVWGEKQRMKRILLRGHWIDFPRRREPREPRYPPWYY</sequence>
<feature type="region of interest" description="Disordered" evidence="1">
    <location>
        <begin position="74"/>
        <end position="101"/>
    </location>
</feature>
<accession>A0A0L0VTY8</accession>